<dbReference type="EMBL" id="VTOW01000002">
    <property type="protein sequence ID" value="NKE71503.1"/>
    <property type="molecule type" value="Genomic_DNA"/>
</dbReference>
<name>A0A7X6DQF7_9BACT</name>
<evidence type="ECO:0000259" key="1">
    <source>
        <dbReference type="Pfam" id="PF01592"/>
    </source>
</evidence>
<dbReference type="RefSeq" id="WP_168060192.1">
    <property type="nucleotide sequence ID" value="NZ_VTOW01000002.1"/>
</dbReference>
<dbReference type="CDD" id="cd06664">
    <property type="entry name" value="IscU_like"/>
    <property type="match status" value="1"/>
</dbReference>
<dbReference type="Gene3D" id="3.90.1010.10">
    <property type="match status" value="1"/>
</dbReference>
<gene>
    <name evidence="2" type="ORF">MNODULE_12205</name>
</gene>
<evidence type="ECO:0000313" key="3">
    <source>
        <dbReference type="Proteomes" id="UP000534783"/>
    </source>
</evidence>
<dbReference type="SUPFAM" id="SSF82649">
    <property type="entry name" value="SufE/NifU"/>
    <property type="match status" value="1"/>
</dbReference>
<feature type="domain" description="NIF system FeS cluster assembly NifU N-terminal" evidence="1">
    <location>
        <begin position="4"/>
        <end position="124"/>
    </location>
</feature>
<dbReference type="GO" id="GO:0005506">
    <property type="term" value="F:iron ion binding"/>
    <property type="evidence" value="ECO:0007669"/>
    <property type="project" value="InterPro"/>
</dbReference>
<dbReference type="AlphaFoldDB" id="A0A7X6DQF7"/>
<dbReference type="Proteomes" id="UP000534783">
    <property type="component" value="Unassembled WGS sequence"/>
</dbReference>
<proteinExistence type="predicted"/>
<dbReference type="Pfam" id="PF01592">
    <property type="entry name" value="NifU_N"/>
    <property type="match status" value="1"/>
</dbReference>
<dbReference type="InterPro" id="IPR002871">
    <property type="entry name" value="NIF_FeS_clus_asmbl_NifU_N"/>
</dbReference>
<keyword evidence="3" id="KW-1185">Reference proteome</keyword>
<dbReference type="GO" id="GO:0051536">
    <property type="term" value="F:iron-sulfur cluster binding"/>
    <property type="evidence" value="ECO:0007669"/>
    <property type="project" value="InterPro"/>
</dbReference>
<comment type="caution">
    <text evidence="2">The sequence shown here is derived from an EMBL/GenBank/DDBJ whole genome shotgun (WGS) entry which is preliminary data.</text>
</comment>
<evidence type="ECO:0000313" key="2">
    <source>
        <dbReference type="EMBL" id="NKE71503.1"/>
    </source>
</evidence>
<accession>A0A7X6DQF7</accession>
<sequence length="126" mass="14274">MIAYGGRILEHYRHPRNAGSLPDPDISYEDVNPLCGDRIRIMLKLAAGETVDAARFRADGCIISQAASSLLTEMVTGRRLDEIETLAPETLLQALQWELRPARIKCALLPYEILQTGIKEYRREHR</sequence>
<dbReference type="GO" id="GO:0016226">
    <property type="term" value="P:iron-sulfur cluster assembly"/>
    <property type="evidence" value="ECO:0007669"/>
    <property type="project" value="InterPro"/>
</dbReference>
<protein>
    <submittedName>
        <fullName evidence="2">Iron-sulfur cluster assembly scaffold protein</fullName>
    </submittedName>
</protein>
<dbReference type="PANTHER" id="PTHR10093">
    <property type="entry name" value="IRON-SULFUR CLUSTER ASSEMBLY ENZYME NIFU HOMOLOG"/>
    <property type="match status" value="1"/>
</dbReference>
<reference evidence="2 3" key="1">
    <citation type="journal article" date="2020" name="Nature">
        <title>Bacterial chemolithoautotrophy via manganese oxidation.</title>
        <authorList>
            <person name="Yu H."/>
            <person name="Leadbetter J.R."/>
        </authorList>
    </citation>
    <scope>NUCLEOTIDE SEQUENCE [LARGE SCALE GENOMIC DNA]</scope>
    <source>
        <strain evidence="2 3">Mn-1</strain>
    </source>
</reference>
<organism evidence="2 3">
    <name type="scientific">Candidatus Manganitrophus noduliformans</name>
    <dbReference type="NCBI Taxonomy" id="2606439"/>
    <lineage>
        <taxon>Bacteria</taxon>
        <taxon>Pseudomonadati</taxon>
        <taxon>Nitrospirota</taxon>
        <taxon>Nitrospiria</taxon>
        <taxon>Candidatus Troglogloeales</taxon>
        <taxon>Candidatus Manganitrophaceae</taxon>
        <taxon>Candidatus Manganitrophus</taxon>
    </lineage>
</organism>